<dbReference type="InterPro" id="IPR001623">
    <property type="entry name" value="DnaJ_domain"/>
</dbReference>
<keyword evidence="2" id="KW-0472">Membrane</keyword>
<dbReference type="OrthoDB" id="9779622at2"/>
<feature type="compositionally biased region" description="Basic and acidic residues" evidence="1">
    <location>
        <begin position="93"/>
        <end position="108"/>
    </location>
</feature>
<dbReference type="Proteomes" id="UP000198942">
    <property type="component" value="Unassembled WGS sequence"/>
</dbReference>
<keyword evidence="2" id="KW-1133">Transmembrane helix</keyword>
<evidence type="ECO:0000313" key="5">
    <source>
        <dbReference type="Proteomes" id="UP000198942"/>
    </source>
</evidence>
<organism evidence="4 5">
    <name type="scientific">Mucilaginibacter gossypiicola</name>
    <dbReference type="NCBI Taxonomy" id="551995"/>
    <lineage>
        <taxon>Bacteria</taxon>
        <taxon>Pseudomonadati</taxon>
        <taxon>Bacteroidota</taxon>
        <taxon>Sphingobacteriia</taxon>
        <taxon>Sphingobacteriales</taxon>
        <taxon>Sphingobacteriaceae</taxon>
        <taxon>Mucilaginibacter</taxon>
    </lineage>
</organism>
<protein>
    <submittedName>
        <fullName evidence="4">DnaJ domain-containing protein</fullName>
    </submittedName>
</protein>
<dbReference type="PRINTS" id="PR00625">
    <property type="entry name" value="JDOMAIN"/>
</dbReference>
<evidence type="ECO:0000313" key="4">
    <source>
        <dbReference type="EMBL" id="SEO91486.1"/>
    </source>
</evidence>
<dbReference type="PANTHER" id="PTHR43948">
    <property type="entry name" value="DNAJ HOMOLOG SUBFAMILY B"/>
    <property type="match status" value="1"/>
</dbReference>
<dbReference type="EMBL" id="FOCL01000016">
    <property type="protein sequence ID" value="SEO91486.1"/>
    <property type="molecule type" value="Genomic_DNA"/>
</dbReference>
<dbReference type="GO" id="GO:0005737">
    <property type="term" value="C:cytoplasm"/>
    <property type="evidence" value="ECO:0007669"/>
    <property type="project" value="TreeGrafter"/>
</dbReference>
<keyword evidence="2" id="KW-0812">Transmembrane</keyword>
<gene>
    <name evidence="4" type="ORF">SAMN05192574_11627</name>
</gene>
<dbReference type="Pfam" id="PF00226">
    <property type="entry name" value="DnaJ"/>
    <property type="match status" value="1"/>
</dbReference>
<dbReference type="STRING" id="551995.SAMN05192574_11627"/>
<dbReference type="PANTHER" id="PTHR43948:SF10">
    <property type="entry name" value="MRJ, ISOFORM E"/>
    <property type="match status" value="1"/>
</dbReference>
<feature type="transmembrane region" description="Helical" evidence="2">
    <location>
        <begin position="206"/>
        <end position="225"/>
    </location>
</feature>
<evidence type="ECO:0000259" key="3">
    <source>
        <dbReference type="PROSITE" id="PS50076"/>
    </source>
</evidence>
<dbReference type="SMART" id="SM00271">
    <property type="entry name" value="DnaJ"/>
    <property type="match status" value="1"/>
</dbReference>
<feature type="region of interest" description="Disordered" evidence="1">
    <location>
        <begin position="84"/>
        <end position="108"/>
    </location>
</feature>
<feature type="domain" description="J" evidence="3">
    <location>
        <begin position="4"/>
        <end position="69"/>
    </location>
</feature>
<dbReference type="GO" id="GO:0044183">
    <property type="term" value="F:protein folding chaperone"/>
    <property type="evidence" value="ECO:0007669"/>
    <property type="project" value="TreeGrafter"/>
</dbReference>
<proteinExistence type="predicted"/>
<dbReference type="PROSITE" id="PS50076">
    <property type="entry name" value="DNAJ_2"/>
    <property type="match status" value="1"/>
</dbReference>
<keyword evidence="5" id="KW-1185">Reference proteome</keyword>
<sequence>MFVDYYEILGIDSNATDDQIKKAYRSNAIKFHPDKHFDDPFFTKKFQEIKDAYTILIDADSRSKFNSVYSEYFKTTINETQEQSTTYSYSYRNTEKQERKKTNEQEEERFRHDPFKQFYSPFDREQQETPKYNPTQSFWGEPLPKNLEFFKLPARIGKIIVGFSDLIQDAQPMNSGQKAKKNIKFFFFGLIPGLFIYFIARLEDPLWITIWFAVPSLGALLLSAANNDFAHTNLYIGINGFAQFSFVDKRKNLPIDLEVNFNDMTDFYSHYTEVKRNYVYQHTNYVYVCLNRTTGKILLARDGDFKKTTDIKNQGVMLNFYRTIEKYWTVYLLDRLESDLQKDGYIIFSLYSHEKNAFQKYIKVGIGFITFIKPAGQEFTYKFNDIKKMYSKGGELRIQHKNFEKTLFFFKSGNEDVIPMVNLCNRLFFYKAIEILLGYSI</sequence>
<feature type="transmembrane region" description="Helical" evidence="2">
    <location>
        <begin position="183"/>
        <end position="200"/>
    </location>
</feature>
<dbReference type="RefSeq" id="WP_091220366.1">
    <property type="nucleotide sequence ID" value="NZ_FOCL01000016.1"/>
</dbReference>
<evidence type="ECO:0000256" key="1">
    <source>
        <dbReference type="SAM" id="MobiDB-lite"/>
    </source>
</evidence>
<reference evidence="5" key="1">
    <citation type="submission" date="2016-10" db="EMBL/GenBank/DDBJ databases">
        <authorList>
            <person name="Varghese N."/>
            <person name="Submissions S."/>
        </authorList>
    </citation>
    <scope>NUCLEOTIDE SEQUENCE [LARGE SCALE GENOMIC DNA]</scope>
    <source>
        <strain evidence="5">Gh-48</strain>
    </source>
</reference>
<dbReference type="Gene3D" id="1.10.287.110">
    <property type="entry name" value="DnaJ domain"/>
    <property type="match status" value="1"/>
</dbReference>
<name>A0A1H8TL16_9SPHI</name>
<dbReference type="AlphaFoldDB" id="A0A1H8TL16"/>
<dbReference type="GO" id="GO:0051082">
    <property type="term" value="F:unfolded protein binding"/>
    <property type="evidence" value="ECO:0007669"/>
    <property type="project" value="TreeGrafter"/>
</dbReference>
<dbReference type="CDD" id="cd06257">
    <property type="entry name" value="DnaJ"/>
    <property type="match status" value="1"/>
</dbReference>
<accession>A0A1H8TL16</accession>
<dbReference type="SUPFAM" id="SSF46565">
    <property type="entry name" value="Chaperone J-domain"/>
    <property type="match status" value="1"/>
</dbReference>
<evidence type="ECO:0000256" key="2">
    <source>
        <dbReference type="SAM" id="Phobius"/>
    </source>
</evidence>
<dbReference type="GO" id="GO:0051087">
    <property type="term" value="F:protein-folding chaperone binding"/>
    <property type="evidence" value="ECO:0007669"/>
    <property type="project" value="TreeGrafter"/>
</dbReference>
<dbReference type="InterPro" id="IPR036869">
    <property type="entry name" value="J_dom_sf"/>
</dbReference>